<feature type="transmembrane region" description="Helical" evidence="1">
    <location>
        <begin position="82"/>
        <end position="103"/>
    </location>
</feature>
<evidence type="ECO:0000313" key="2">
    <source>
        <dbReference type="EMBL" id="RKL69129.1"/>
    </source>
</evidence>
<keyword evidence="1" id="KW-0812">Transmembrane</keyword>
<feature type="transmembrane region" description="Helical" evidence="1">
    <location>
        <begin position="115"/>
        <end position="138"/>
    </location>
</feature>
<proteinExistence type="predicted"/>
<gene>
    <name evidence="2" type="ORF">CR203_03585</name>
</gene>
<accession>A0A3A9KA96</accession>
<dbReference type="RefSeq" id="WP_110936231.1">
    <property type="nucleotide sequence ID" value="NZ_KZ614146.1"/>
</dbReference>
<feature type="transmembrane region" description="Helical" evidence="1">
    <location>
        <begin position="52"/>
        <end position="70"/>
    </location>
</feature>
<evidence type="ECO:0000313" key="3">
    <source>
        <dbReference type="Proteomes" id="UP000281498"/>
    </source>
</evidence>
<name>A0A3A9KA96_9BACI</name>
<keyword evidence="1" id="KW-1133">Transmembrane helix</keyword>
<sequence>MAFFHRSWSWLIGLFPATVAMFSVSRKWVQGDQEIPVVKTFWTSFKGRVMKANMYGWMTALAGIVLYGNYRVMVALGAEIPIFIVIAFILVVLVYLLIVSVIPESIHFEGNGREILQKTSLFVVGRIHIAFLFLLILWKGAYMSLAFPVVILFFSGSVLSYMMMWLFTRTLEKFERKEQKCLRF</sequence>
<dbReference type="Pfam" id="PF04854">
    <property type="entry name" value="DUF624"/>
    <property type="match status" value="1"/>
</dbReference>
<keyword evidence="3" id="KW-1185">Reference proteome</keyword>
<dbReference type="InterPro" id="IPR006938">
    <property type="entry name" value="DUF624"/>
</dbReference>
<protein>
    <recommendedName>
        <fullName evidence="4">DUF624 domain-containing protein</fullName>
    </recommendedName>
</protein>
<dbReference type="OrthoDB" id="2182676at2"/>
<keyword evidence="1" id="KW-0472">Membrane</keyword>
<organism evidence="2 3">
    <name type="scientific">Salipaludibacillus neizhouensis</name>
    <dbReference type="NCBI Taxonomy" id="885475"/>
    <lineage>
        <taxon>Bacteria</taxon>
        <taxon>Bacillati</taxon>
        <taxon>Bacillota</taxon>
        <taxon>Bacilli</taxon>
        <taxon>Bacillales</taxon>
        <taxon>Bacillaceae</taxon>
    </lineage>
</organism>
<evidence type="ECO:0000256" key="1">
    <source>
        <dbReference type="SAM" id="Phobius"/>
    </source>
</evidence>
<feature type="transmembrane region" description="Helical" evidence="1">
    <location>
        <begin position="144"/>
        <end position="167"/>
    </location>
</feature>
<dbReference type="Proteomes" id="UP000281498">
    <property type="component" value="Unassembled WGS sequence"/>
</dbReference>
<dbReference type="AlphaFoldDB" id="A0A3A9KA96"/>
<evidence type="ECO:0008006" key="4">
    <source>
        <dbReference type="Google" id="ProtNLM"/>
    </source>
</evidence>
<comment type="caution">
    <text evidence="2">The sequence shown here is derived from an EMBL/GenBank/DDBJ whole genome shotgun (WGS) entry which is preliminary data.</text>
</comment>
<reference evidence="2 3" key="1">
    <citation type="submission" date="2017-10" db="EMBL/GenBank/DDBJ databases">
        <title>Bacillus sp. nov., a halophilic bacterium isolated from a Keqin Lake.</title>
        <authorList>
            <person name="Wang H."/>
        </authorList>
    </citation>
    <scope>NUCLEOTIDE SEQUENCE [LARGE SCALE GENOMIC DNA]</scope>
    <source>
        <strain evidence="2 3">KCTC 13187</strain>
    </source>
</reference>
<dbReference type="EMBL" id="PDOE01000001">
    <property type="protein sequence ID" value="RKL69129.1"/>
    <property type="molecule type" value="Genomic_DNA"/>
</dbReference>